<gene>
    <name evidence="1" type="ORF">KV113_09340</name>
</gene>
<comment type="caution">
    <text evidence="1">The sequence shown here is derived from an EMBL/GenBank/DDBJ whole genome shotgun (WGS) entry which is preliminary data.</text>
</comment>
<keyword evidence="2" id="KW-1185">Reference proteome</keyword>
<reference evidence="1 2" key="1">
    <citation type="submission" date="2023-12" db="EMBL/GenBank/DDBJ databases">
        <title>Description of new species of Mycobacterium terrae complex isolated from sewage at the Sao Paulo Zoological Park Foundation in Brazil.</title>
        <authorList>
            <person name="Romagnoli C.L."/>
            <person name="Conceicao E.C."/>
            <person name="Machado E."/>
            <person name="Barreto L.B.P.F."/>
            <person name="Sharma A."/>
            <person name="Silva N.M."/>
            <person name="Marques L.E."/>
            <person name="Juliana M.A."/>
            <person name="Lourenco M.C.S."/>
            <person name="Digiampietri L.A."/>
            <person name="Suffys P.N."/>
            <person name="Viana-Niero C."/>
        </authorList>
    </citation>
    <scope>NUCLEOTIDE SEQUENCE [LARGE SCALE GENOMIC DNA]</scope>
    <source>
        <strain evidence="1 2">MYC340</strain>
    </source>
</reference>
<accession>A0ABU5XYI9</accession>
<protein>
    <submittedName>
        <fullName evidence="1">Uncharacterized protein</fullName>
    </submittedName>
</protein>
<organism evidence="1 2">
    <name type="scientific">[Mycobacterium] nativiensis</name>
    <dbReference type="NCBI Taxonomy" id="2855503"/>
    <lineage>
        <taxon>Bacteria</taxon>
        <taxon>Bacillati</taxon>
        <taxon>Actinomycetota</taxon>
        <taxon>Actinomycetes</taxon>
        <taxon>Mycobacteriales</taxon>
        <taxon>Mycobacteriaceae</taxon>
        <taxon>Mycolicibacter</taxon>
    </lineage>
</organism>
<name>A0ABU5XYI9_9MYCO</name>
<sequence length="96" mass="10898">MDTYWANYDRCLNRIESSARTVDQLLAILNDHYAPSSGEAYFPDGADRDLLGTLSDAGWRPVWIRADYYFAMREPEGSGVITYTEGDVDRGDDRPL</sequence>
<dbReference type="Proteomes" id="UP001298593">
    <property type="component" value="Unassembled WGS sequence"/>
</dbReference>
<dbReference type="RefSeq" id="WP_329779918.1">
    <property type="nucleotide sequence ID" value="NZ_JAYJJU010000007.1"/>
</dbReference>
<evidence type="ECO:0000313" key="1">
    <source>
        <dbReference type="EMBL" id="MEB3031760.1"/>
    </source>
</evidence>
<proteinExistence type="predicted"/>
<dbReference type="EMBL" id="JAYJJU010000007">
    <property type="protein sequence ID" value="MEB3031760.1"/>
    <property type="molecule type" value="Genomic_DNA"/>
</dbReference>
<evidence type="ECO:0000313" key="2">
    <source>
        <dbReference type="Proteomes" id="UP001298593"/>
    </source>
</evidence>